<organism evidence="1 2">
    <name type="scientific">Clostridium cadaveris</name>
    <dbReference type="NCBI Taxonomy" id="1529"/>
    <lineage>
        <taxon>Bacteria</taxon>
        <taxon>Bacillati</taxon>
        <taxon>Bacillota</taxon>
        <taxon>Clostridia</taxon>
        <taxon>Eubacteriales</taxon>
        <taxon>Clostridiaceae</taxon>
        <taxon>Clostridium</taxon>
    </lineage>
</organism>
<gene>
    <name evidence="1" type="ORF">DBY38_02735</name>
</gene>
<evidence type="ECO:0000313" key="2">
    <source>
        <dbReference type="Proteomes" id="UP000246114"/>
    </source>
</evidence>
<dbReference type="GO" id="GO:0003677">
    <property type="term" value="F:DNA binding"/>
    <property type="evidence" value="ECO:0007669"/>
    <property type="project" value="InterPro"/>
</dbReference>
<dbReference type="Pfam" id="PF01381">
    <property type="entry name" value="HTH_3"/>
    <property type="match status" value="1"/>
</dbReference>
<dbReference type="Proteomes" id="UP000246114">
    <property type="component" value="Unassembled WGS sequence"/>
</dbReference>
<reference evidence="1 2" key="1">
    <citation type="submission" date="2018-03" db="EMBL/GenBank/DDBJ databases">
        <title>The uncultured portion of the human microbiome is neutrally assembled.</title>
        <authorList>
            <person name="Jeraldo P."/>
            <person name="Boardman L."/>
            <person name="White B.A."/>
            <person name="Nelson H."/>
            <person name="Goldenfeld N."/>
            <person name="Chia N."/>
        </authorList>
    </citation>
    <scope>NUCLEOTIDE SEQUENCE [LARGE SCALE GENOMIC DNA]</scope>
    <source>
        <strain evidence="1">CIM:MAG 903</strain>
    </source>
</reference>
<protein>
    <submittedName>
        <fullName evidence="1">Uncharacterized protein</fullName>
    </submittedName>
</protein>
<dbReference type="PROSITE" id="PS50943">
    <property type="entry name" value="HTH_CROC1"/>
    <property type="match status" value="1"/>
</dbReference>
<dbReference type="SMART" id="SM00530">
    <property type="entry name" value="HTH_XRE"/>
    <property type="match status" value="1"/>
</dbReference>
<proteinExistence type="predicted"/>
<dbReference type="CDD" id="cd00093">
    <property type="entry name" value="HTH_XRE"/>
    <property type="match status" value="1"/>
</dbReference>
<dbReference type="AlphaFoldDB" id="A0A316MB92"/>
<dbReference type="RefSeq" id="WP_168972460.1">
    <property type="nucleotide sequence ID" value="NZ_CP076620.1"/>
</dbReference>
<dbReference type="EMBL" id="QAMZ01000014">
    <property type="protein sequence ID" value="PWL55038.1"/>
    <property type="molecule type" value="Genomic_DNA"/>
</dbReference>
<evidence type="ECO:0000313" key="1">
    <source>
        <dbReference type="EMBL" id="PWL55038.1"/>
    </source>
</evidence>
<name>A0A316MB92_9CLOT</name>
<dbReference type="Gene3D" id="1.10.260.40">
    <property type="entry name" value="lambda repressor-like DNA-binding domains"/>
    <property type="match status" value="1"/>
</dbReference>
<comment type="caution">
    <text evidence="1">The sequence shown here is derived from an EMBL/GenBank/DDBJ whole genome shotgun (WGS) entry which is preliminary data.</text>
</comment>
<dbReference type="GeneID" id="90543977"/>
<dbReference type="InterPro" id="IPR001387">
    <property type="entry name" value="Cro/C1-type_HTH"/>
</dbReference>
<sequence length="78" mass="8910">MVEIREKVNLAMQLKINRIRKGYSVDELARKSGIAKSTIFSIEQERFKMTKLDTIITLGEVLNVSLEELIVERKAVAC</sequence>
<dbReference type="InterPro" id="IPR010982">
    <property type="entry name" value="Lambda_DNA-bd_dom_sf"/>
</dbReference>
<accession>A0A316MB92</accession>
<dbReference type="SUPFAM" id="SSF47413">
    <property type="entry name" value="lambda repressor-like DNA-binding domains"/>
    <property type="match status" value="1"/>
</dbReference>